<reference evidence="3 4" key="1">
    <citation type="journal article" date="2019" name="Int. J. Syst. Evol. Microbiol.">
        <title>The Global Catalogue of Microorganisms (GCM) 10K type strain sequencing project: providing services to taxonomists for standard genome sequencing and annotation.</title>
        <authorList>
            <consortium name="The Broad Institute Genomics Platform"/>
            <consortium name="The Broad Institute Genome Sequencing Center for Infectious Disease"/>
            <person name="Wu L."/>
            <person name="Ma J."/>
        </authorList>
    </citation>
    <scope>NUCLEOTIDE SEQUENCE [LARGE SCALE GENOMIC DNA]</scope>
    <source>
        <strain evidence="3 4">JCM 14735</strain>
    </source>
</reference>
<keyword evidence="4" id="KW-1185">Reference proteome</keyword>
<gene>
    <name evidence="3" type="ORF">GCM10009767_31930</name>
</gene>
<evidence type="ECO:0000313" key="3">
    <source>
        <dbReference type="EMBL" id="GAA1771602.1"/>
    </source>
</evidence>
<dbReference type="Pfam" id="PF00582">
    <property type="entry name" value="Usp"/>
    <property type="match status" value="1"/>
</dbReference>
<protein>
    <submittedName>
        <fullName evidence="3">Universal stress protein</fullName>
    </submittedName>
</protein>
<dbReference type="Gene3D" id="3.40.50.620">
    <property type="entry name" value="HUPs"/>
    <property type="match status" value="1"/>
</dbReference>
<evidence type="ECO:0000259" key="2">
    <source>
        <dbReference type="Pfam" id="PF00582"/>
    </source>
</evidence>
<dbReference type="PANTHER" id="PTHR31964">
    <property type="entry name" value="ADENINE NUCLEOTIDE ALPHA HYDROLASES-LIKE SUPERFAMILY PROTEIN"/>
    <property type="match status" value="1"/>
</dbReference>
<accession>A0ABN2L2B0</accession>
<dbReference type="InterPro" id="IPR014729">
    <property type="entry name" value="Rossmann-like_a/b/a_fold"/>
</dbReference>
<name>A0ABN2L2B0_9MICC</name>
<dbReference type="EMBL" id="BAAAOA010000046">
    <property type="protein sequence ID" value="GAA1771602.1"/>
    <property type="molecule type" value="Genomic_DNA"/>
</dbReference>
<dbReference type="RefSeq" id="WP_344124194.1">
    <property type="nucleotide sequence ID" value="NZ_BAAAOA010000046.1"/>
</dbReference>
<dbReference type="InterPro" id="IPR006015">
    <property type="entry name" value="Universal_stress_UspA"/>
</dbReference>
<dbReference type="Proteomes" id="UP001501204">
    <property type="component" value="Unassembled WGS sequence"/>
</dbReference>
<proteinExistence type="inferred from homology"/>
<dbReference type="CDD" id="cd00293">
    <property type="entry name" value="USP-like"/>
    <property type="match status" value="1"/>
</dbReference>
<dbReference type="SUPFAM" id="SSF52402">
    <property type="entry name" value="Adenine nucleotide alpha hydrolases-like"/>
    <property type="match status" value="1"/>
</dbReference>
<sequence>MENAAEAVVVVGVDGSPQSVEALRWGARLAPAYGASVKAVGAWENPPEYVNFVHFKDDHFDDLARQRVDRAVREAFGEDVPAGLSTVVEFGHPSKVLIHHCEGAEMLVVGRRGHGGFKGLLMGSTSSACVAHAPCPVLVLPEEVVAAGQAGDSGRAEGFGQAQGAGPAG</sequence>
<comment type="caution">
    <text evidence="3">The sequence shown here is derived from an EMBL/GenBank/DDBJ whole genome shotgun (WGS) entry which is preliminary data.</text>
</comment>
<feature type="domain" description="UspA" evidence="2">
    <location>
        <begin position="9"/>
        <end position="141"/>
    </location>
</feature>
<dbReference type="InterPro" id="IPR006016">
    <property type="entry name" value="UspA"/>
</dbReference>
<dbReference type="PRINTS" id="PR01438">
    <property type="entry name" value="UNVRSLSTRESS"/>
</dbReference>
<organism evidence="3 4">
    <name type="scientific">Kocuria aegyptia</name>
    <dbReference type="NCBI Taxonomy" id="330943"/>
    <lineage>
        <taxon>Bacteria</taxon>
        <taxon>Bacillati</taxon>
        <taxon>Actinomycetota</taxon>
        <taxon>Actinomycetes</taxon>
        <taxon>Micrococcales</taxon>
        <taxon>Micrococcaceae</taxon>
        <taxon>Kocuria</taxon>
    </lineage>
</organism>
<dbReference type="PANTHER" id="PTHR31964:SF113">
    <property type="entry name" value="USPA DOMAIN-CONTAINING PROTEIN"/>
    <property type="match status" value="1"/>
</dbReference>
<evidence type="ECO:0000256" key="1">
    <source>
        <dbReference type="ARBA" id="ARBA00008791"/>
    </source>
</evidence>
<evidence type="ECO:0000313" key="4">
    <source>
        <dbReference type="Proteomes" id="UP001501204"/>
    </source>
</evidence>
<comment type="similarity">
    <text evidence="1">Belongs to the universal stress protein A family.</text>
</comment>